<comment type="caution">
    <text evidence="1">The sequence shown here is derived from an EMBL/GenBank/DDBJ whole genome shotgun (WGS) entry which is preliminary data.</text>
</comment>
<reference evidence="2" key="1">
    <citation type="journal article" date="2018" name="Front. Microbiol.">
        <title>Genome-Based Analysis Reveals the Taxonomy and Diversity of the Family Idiomarinaceae.</title>
        <authorList>
            <person name="Liu Y."/>
            <person name="Lai Q."/>
            <person name="Shao Z."/>
        </authorList>
    </citation>
    <scope>NUCLEOTIDE SEQUENCE [LARGE SCALE GENOMIC DNA]</scope>
    <source>
        <strain evidence="2">c121</strain>
    </source>
</reference>
<sequence length="91" mass="9772">MVNSIGAEQRADRFACAADQQDHAQLQSWVVETVAQDSLADTLDTDDGHVATVAESTPWLAHANSPEVTPRCTYCSYQQPQARAPPASSNA</sequence>
<evidence type="ECO:0000313" key="1">
    <source>
        <dbReference type="EMBL" id="RUO73906.1"/>
    </source>
</evidence>
<proteinExistence type="predicted"/>
<keyword evidence="2" id="KW-1185">Reference proteome</keyword>
<name>A0A432Z7N8_9GAMM</name>
<accession>A0A432Z7N8</accession>
<dbReference type="Proteomes" id="UP000287022">
    <property type="component" value="Unassembled WGS sequence"/>
</dbReference>
<protein>
    <submittedName>
        <fullName evidence="1">Uncharacterized protein</fullName>
    </submittedName>
</protein>
<dbReference type="EMBL" id="PIQE01000001">
    <property type="protein sequence ID" value="RUO73906.1"/>
    <property type="molecule type" value="Genomic_DNA"/>
</dbReference>
<evidence type="ECO:0000313" key="2">
    <source>
        <dbReference type="Proteomes" id="UP000287022"/>
    </source>
</evidence>
<dbReference type="AlphaFoldDB" id="A0A432Z7N8"/>
<gene>
    <name evidence="1" type="ORF">CWI80_00645</name>
</gene>
<dbReference type="STRING" id="1122124.GCA_000423165_01266"/>
<dbReference type="RefSeq" id="WP_026862223.1">
    <property type="nucleotide sequence ID" value="NZ_PIQE01000001.1"/>
</dbReference>
<organism evidence="1 2">
    <name type="scientific">Pseudidiomarina sediminum</name>
    <dbReference type="NCBI Taxonomy" id="431675"/>
    <lineage>
        <taxon>Bacteria</taxon>
        <taxon>Pseudomonadati</taxon>
        <taxon>Pseudomonadota</taxon>
        <taxon>Gammaproteobacteria</taxon>
        <taxon>Alteromonadales</taxon>
        <taxon>Idiomarinaceae</taxon>
        <taxon>Pseudidiomarina</taxon>
    </lineage>
</organism>